<accession>Q0G4M5</accession>
<gene>
    <name evidence="1" type="ORF">FP2506_13524</name>
</gene>
<reference evidence="1 2" key="1">
    <citation type="journal article" date="2010" name="J. Bacteriol.">
        <title>Genome sequence of Fulvimarina pelagi HTCC2506T, a Mn(II)-oxidizing alphaproteobacterium possessing an aerobic anoxygenic photosynthetic gene cluster and Xanthorhodopsin.</title>
        <authorList>
            <person name="Kang I."/>
            <person name="Oh H.M."/>
            <person name="Lim S.I."/>
            <person name="Ferriera S."/>
            <person name="Giovannoni S.J."/>
            <person name="Cho J.C."/>
        </authorList>
    </citation>
    <scope>NUCLEOTIDE SEQUENCE [LARGE SCALE GENOMIC DNA]</scope>
    <source>
        <strain evidence="1 2">HTCC2506</strain>
    </source>
</reference>
<dbReference type="HOGENOM" id="CLU_3356353_0_0_5"/>
<sequence>MAENSVPLAEQPPIATFLKFIEGKPPDFHAPTRRRK</sequence>
<name>Q0G4M5_9HYPH</name>
<evidence type="ECO:0000313" key="2">
    <source>
        <dbReference type="Proteomes" id="UP000004310"/>
    </source>
</evidence>
<comment type="caution">
    <text evidence="1">The sequence shown here is derived from an EMBL/GenBank/DDBJ whole genome shotgun (WGS) entry which is preliminary data.</text>
</comment>
<organism evidence="1 2">
    <name type="scientific">Fulvimarina pelagi HTCC2506</name>
    <dbReference type="NCBI Taxonomy" id="314231"/>
    <lineage>
        <taxon>Bacteria</taxon>
        <taxon>Pseudomonadati</taxon>
        <taxon>Pseudomonadota</taxon>
        <taxon>Alphaproteobacteria</taxon>
        <taxon>Hyphomicrobiales</taxon>
        <taxon>Aurantimonadaceae</taxon>
        <taxon>Fulvimarina</taxon>
    </lineage>
</organism>
<dbReference type="Proteomes" id="UP000004310">
    <property type="component" value="Unassembled WGS sequence"/>
</dbReference>
<protein>
    <submittedName>
        <fullName evidence="1">Uncharacterized protein</fullName>
    </submittedName>
</protein>
<keyword evidence="2" id="KW-1185">Reference proteome</keyword>
<proteinExistence type="predicted"/>
<evidence type="ECO:0000313" key="1">
    <source>
        <dbReference type="EMBL" id="EAU41456.1"/>
    </source>
</evidence>
<dbReference type="AlphaFoldDB" id="Q0G4M5"/>
<dbReference type="EMBL" id="AATP01000002">
    <property type="protein sequence ID" value="EAU41456.1"/>
    <property type="molecule type" value="Genomic_DNA"/>
</dbReference>